<dbReference type="InterPro" id="IPR039424">
    <property type="entry name" value="SBP_5"/>
</dbReference>
<dbReference type="Pfam" id="PF00496">
    <property type="entry name" value="SBP_bac_5"/>
    <property type="match status" value="1"/>
</dbReference>
<dbReference type="RefSeq" id="WP_284297932.1">
    <property type="nucleotide sequence ID" value="NZ_BSSV01000003.1"/>
</dbReference>
<keyword evidence="1" id="KW-0732">Signal</keyword>
<dbReference type="InterPro" id="IPR000914">
    <property type="entry name" value="SBP_5_dom"/>
</dbReference>
<accession>A0ABQ6HDY1</accession>
<dbReference type="Gene3D" id="3.10.105.10">
    <property type="entry name" value="Dipeptide-binding Protein, Domain 3"/>
    <property type="match status" value="1"/>
</dbReference>
<comment type="caution">
    <text evidence="3">The sequence shown here is derived from an EMBL/GenBank/DDBJ whole genome shotgun (WGS) entry which is preliminary data.</text>
</comment>
<dbReference type="SUPFAM" id="SSF53850">
    <property type="entry name" value="Periplasmic binding protein-like II"/>
    <property type="match status" value="1"/>
</dbReference>
<protein>
    <recommendedName>
        <fullName evidence="2">Solute-binding protein family 5 domain-containing protein</fullName>
    </recommendedName>
</protein>
<feature type="domain" description="Solute-binding protein family 5" evidence="2">
    <location>
        <begin position="87"/>
        <end position="468"/>
    </location>
</feature>
<gene>
    <name evidence="3" type="ORF">tloyanaT_18910</name>
</gene>
<dbReference type="Gene3D" id="3.40.190.10">
    <property type="entry name" value="Periplasmic binding protein-like II"/>
    <property type="match status" value="1"/>
</dbReference>
<evidence type="ECO:0000313" key="4">
    <source>
        <dbReference type="Proteomes" id="UP001157134"/>
    </source>
</evidence>
<reference evidence="3 4" key="1">
    <citation type="submission" date="2023-03" db="EMBL/GenBank/DDBJ databases">
        <title>Thalassotalea loyana LMG 22536T draft genome sequence.</title>
        <authorList>
            <person name="Sawabe T."/>
        </authorList>
    </citation>
    <scope>NUCLEOTIDE SEQUENCE [LARGE SCALE GENOMIC DNA]</scope>
    <source>
        <strain evidence="3 4">LMG 22536</strain>
    </source>
</reference>
<sequence>MGLHAWKCKIRNRLFLTCWLLSTFHLAYANQDDIGLTKDKALQEITHEFKQGSHVKLYIPNLPYLAISHAINGALLRPANNAQGWQYDLAVSHQSINDKIWLFQLRQDAYFQDGTHFNADSVINNVKAFQEQPFTFSNFAKVLDRVEKIDDYTVKFYMKAPYGAFPYDAIWLQFYTQTYLNKFGWNGKPTCPNLVEPGPYGIGPYILTKGYVEGDRRSASVELTANSNYWGDDKPKVERMTINLDIEPTGAFEAVTKNEGIVDVMPIAFSDQVETVRSPYAKLSSSPSKNNYAMHFNLISGNPAIKDAKIRKAINQAIDQDYLLNLSMLGEGVSSPTMVSPNFFGVNEAIESLSGYLAGESDKPISLAEMKKQVYEYQQQHGLDPTTPLKLKVLAQKSFLFLIKDIQFFLSQINIELEAQILPTEEEVFKQLHVTWKNQNTTTWDLLLWGNTDWYKHPWSAFFVYLPSYAWSTLPPDPYLVSLIDKMFETNIHSSDYIEVTADIIKHVHENNLMVFLPTPNNVFAINKEVYFSPGSSAFYYLREIQVTDYHWSVRGNALLPEARKRPVEILRTGVIQ</sequence>
<dbReference type="PANTHER" id="PTHR30290">
    <property type="entry name" value="PERIPLASMIC BINDING COMPONENT OF ABC TRANSPORTER"/>
    <property type="match status" value="1"/>
</dbReference>
<dbReference type="Proteomes" id="UP001157134">
    <property type="component" value="Unassembled WGS sequence"/>
</dbReference>
<feature type="signal peptide" evidence="1">
    <location>
        <begin position="1"/>
        <end position="29"/>
    </location>
</feature>
<keyword evidence="4" id="KW-1185">Reference proteome</keyword>
<evidence type="ECO:0000256" key="1">
    <source>
        <dbReference type="SAM" id="SignalP"/>
    </source>
</evidence>
<feature type="chain" id="PRO_5045555189" description="Solute-binding protein family 5 domain-containing protein" evidence="1">
    <location>
        <begin position="30"/>
        <end position="577"/>
    </location>
</feature>
<name>A0ABQ6HDY1_9GAMM</name>
<dbReference type="EMBL" id="BSSV01000003">
    <property type="protein sequence ID" value="GLX85639.1"/>
    <property type="molecule type" value="Genomic_DNA"/>
</dbReference>
<dbReference type="CDD" id="cd00995">
    <property type="entry name" value="PBP2_NikA_DppA_OppA_like"/>
    <property type="match status" value="1"/>
</dbReference>
<evidence type="ECO:0000259" key="2">
    <source>
        <dbReference type="Pfam" id="PF00496"/>
    </source>
</evidence>
<organism evidence="3 4">
    <name type="scientific">Thalassotalea loyana</name>
    <dbReference type="NCBI Taxonomy" id="280483"/>
    <lineage>
        <taxon>Bacteria</taxon>
        <taxon>Pseudomonadati</taxon>
        <taxon>Pseudomonadota</taxon>
        <taxon>Gammaproteobacteria</taxon>
        <taxon>Alteromonadales</taxon>
        <taxon>Colwelliaceae</taxon>
        <taxon>Thalassotalea</taxon>
    </lineage>
</organism>
<evidence type="ECO:0000313" key="3">
    <source>
        <dbReference type="EMBL" id="GLX85639.1"/>
    </source>
</evidence>
<proteinExistence type="predicted"/>